<accession>A0A1E7L5T2</accession>
<dbReference type="AlphaFoldDB" id="A0A1E7L5T2"/>
<evidence type="ECO:0000256" key="1">
    <source>
        <dbReference type="SAM" id="MobiDB-lite"/>
    </source>
</evidence>
<protein>
    <submittedName>
        <fullName evidence="2">Uncharacterized protein</fullName>
    </submittedName>
</protein>
<evidence type="ECO:0000313" key="3">
    <source>
        <dbReference type="Proteomes" id="UP000176005"/>
    </source>
</evidence>
<name>A0A1E7L5T2_9ACTN</name>
<comment type="caution">
    <text evidence="2">The sequence shown here is derived from an EMBL/GenBank/DDBJ whole genome shotgun (WGS) entry which is preliminary data.</text>
</comment>
<reference evidence="2 3" key="1">
    <citation type="journal article" date="2016" name="Front. Microbiol.">
        <title>Comparative Genomics Analysis of Streptomyces Species Reveals Their Adaptation to the Marine Environment and Their Diversity at the Genomic Level.</title>
        <authorList>
            <person name="Tian X."/>
            <person name="Zhang Z."/>
            <person name="Yang T."/>
            <person name="Chen M."/>
            <person name="Li J."/>
            <person name="Chen F."/>
            <person name="Yang J."/>
            <person name="Li W."/>
            <person name="Zhang B."/>
            <person name="Zhang Z."/>
            <person name="Wu J."/>
            <person name="Zhang C."/>
            <person name="Long L."/>
            <person name="Xiao J."/>
        </authorList>
    </citation>
    <scope>NUCLEOTIDE SEQUENCE [LARGE SCALE GENOMIC DNA]</scope>
    <source>
        <strain evidence="2 3">SCSIO 10429</strain>
    </source>
</reference>
<dbReference type="Proteomes" id="UP000176005">
    <property type="component" value="Unassembled WGS sequence"/>
</dbReference>
<keyword evidence="3" id="KW-1185">Reference proteome</keyword>
<dbReference type="EMBL" id="LJGW01000216">
    <property type="protein sequence ID" value="OEV11534.1"/>
    <property type="molecule type" value="Genomic_DNA"/>
</dbReference>
<proteinExistence type="predicted"/>
<sequence>MVLSRIPTRARTRLLTDFAAVGWSGSDVLYALEHHPDGTPHRHTHRVRRPYAWARHRLTLWRRPDGAPAASHWDQLCAELPSPPTRSTPLSRALAITGGTGEEVSAI</sequence>
<evidence type="ECO:0000313" key="2">
    <source>
        <dbReference type="EMBL" id="OEV11534.1"/>
    </source>
</evidence>
<organism evidence="2 3">
    <name type="scientific">Streptomyces nanshensis</name>
    <dbReference type="NCBI Taxonomy" id="518642"/>
    <lineage>
        <taxon>Bacteria</taxon>
        <taxon>Bacillati</taxon>
        <taxon>Actinomycetota</taxon>
        <taxon>Actinomycetes</taxon>
        <taxon>Kitasatosporales</taxon>
        <taxon>Streptomycetaceae</taxon>
        <taxon>Streptomyces</taxon>
    </lineage>
</organism>
<gene>
    <name evidence="2" type="ORF">AN218_12445</name>
</gene>
<feature type="region of interest" description="Disordered" evidence="1">
    <location>
        <begin position="78"/>
        <end position="107"/>
    </location>
</feature>